<evidence type="ECO:0000256" key="8">
    <source>
        <dbReference type="ARBA" id="ARBA00022989"/>
    </source>
</evidence>
<dbReference type="PANTHER" id="PTHR45436:SF5">
    <property type="entry name" value="SENSOR HISTIDINE KINASE TRCS"/>
    <property type="match status" value="1"/>
</dbReference>
<reference evidence="13 14" key="1">
    <citation type="submission" date="2016-10" db="EMBL/GenBank/DDBJ databases">
        <authorList>
            <person name="de Groot N.N."/>
        </authorList>
    </citation>
    <scope>NUCLEOTIDE SEQUENCE [LARGE SCALE GENOMIC DNA]</scope>
    <source>
        <strain evidence="13 14">IBRC-M 10445</strain>
    </source>
</reference>
<keyword evidence="14" id="KW-1185">Reference proteome</keyword>
<dbReference type="PROSITE" id="PS50109">
    <property type="entry name" value="HIS_KIN"/>
    <property type="match status" value="1"/>
</dbReference>
<dbReference type="SMART" id="SM00388">
    <property type="entry name" value="HisKA"/>
    <property type="match status" value="1"/>
</dbReference>
<evidence type="ECO:0000256" key="9">
    <source>
        <dbReference type="ARBA" id="ARBA00023136"/>
    </source>
</evidence>
<comment type="subcellular location">
    <subcellularLocation>
        <location evidence="2">Membrane</location>
    </subcellularLocation>
</comment>
<evidence type="ECO:0000256" key="7">
    <source>
        <dbReference type="ARBA" id="ARBA00022777"/>
    </source>
</evidence>
<dbReference type="GO" id="GO:0016020">
    <property type="term" value="C:membrane"/>
    <property type="evidence" value="ECO:0007669"/>
    <property type="project" value="UniProtKB-SubCell"/>
</dbReference>
<dbReference type="PRINTS" id="PR00344">
    <property type="entry name" value="BCTRLSENSOR"/>
</dbReference>
<dbReference type="Proteomes" id="UP000199445">
    <property type="component" value="Unassembled WGS sequence"/>
</dbReference>
<proteinExistence type="predicted"/>
<dbReference type="InterPro" id="IPR036890">
    <property type="entry name" value="HATPase_C_sf"/>
</dbReference>
<keyword evidence="6 11" id="KW-0812">Transmembrane</keyword>
<evidence type="ECO:0000259" key="12">
    <source>
        <dbReference type="PROSITE" id="PS50109"/>
    </source>
</evidence>
<accession>A0A1I3PWH9</accession>
<protein>
    <recommendedName>
        <fullName evidence="3">histidine kinase</fullName>
        <ecNumber evidence="3">2.7.13.3</ecNumber>
    </recommendedName>
</protein>
<dbReference type="InterPro" id="IPR036097">
    <property type="entry name" value="HisK_dim/P_sf"/>
</dbReference>
<feature type="transmembrane region" description="Helical" evidence="11">
    <location>
        <begin position="31"/>
        <end position="53"/>
    </location>
</feature>
<dbReference type="EMBL" id="FOSC01000001">
    <property type="protein sequence ID" value="SFJ25755.1"/>
    <property type="molecule type" value="Genomic_DNA"/>
</dbReference>
<evidence type="ECO:0000313" key="14">
    <source>
        <dbReference type="Proteomes" id="UP000199445"/>
    </source>
</evidence>
<dbReference type="CDD" id="cd18773">
    <property type="entry name" value="PDC1_HK_sensor"/>
    <property type="match status" value="1"/>
</dbReference>
<evidence type="ECO:0000256" key="6">
    <source>
        <dbReference type="ARBA" id="ARBA00022692"/>
    </source>
</evidence>
<evidence type="ECO:0000256" key="4">
    <source>
        <dbReference type="ARBA" id="ARBA00022553"/>
    </source>
</evidence>
<evidence type="ECO:0000256" key="2">
    <source>
        <dbReference type="ARBA" id="ARBA00004370"/>
    </source>
</evidence>
<evidence type="ECO:0000256" key="11">
    <source>
        <dbReference type="SAM" id="Phobius"/>
    </source>
</evidence>
<dbReference type="SUPFAM" id="SSF55874">
    <property type="entry name" value="ATPase domain of HSP90 chaperone/DNA topoisomerase II/histidine kinase"/>
    <property type="match status" value="1"/>
</dbReference>
<dbReference type="InterPro" id="IPR004358">
    <property type="entry name" value="Sig_transdc_His_kin-like_C"/>
</dbReference>
<keyword evidence="7 13" id="KW-0418">Kinase</keyword>
<evidence type="ECO:0000313" key="13">
    <source>
        <dbReference type="EMBL" id="SFJ25755.1"/>
    </source>
</evidence>
<dbReference type="OrthoDB" id="9772100at2"/>
<feature type="domain" description="Histidine kinase" evidence="12">
    <location>
        <begin position="296"/>
        <end position="505"/>
    </location>
</feature>
<feature type="coiled-coil region" evidence="10">
    <location>
        <begin position="246"/>
        <end position="280"/>
    </location>
</feature>
<dbReference type="Pfam" id="PF00512">
    <property type="entry name" value="HisKA"/>
    <property type="match status" value="1"/>
</dbReference>
<evidence type="ECO:0000256" key="5">
    <source>
        <dbReference type="ARBA" id="ARBA00022679"/>
    </source>
</evidence>
<keyword evidence="5" id="KW-0808">Transferase</keyword>
<dbReference type="CDD" id="cd00082">
    <property type="entry name" value="HisKA"/>
    <property type="match status" value="1"/>
</dbReference>
<dbReference type="SUPFAM" id="SSF47384">
    <property type="entry name" value="Homodimeric domain of signal transducing histidine kinase"/>
    <property type="match status" value="1"/>
</dbReference>
<dbReference type="InterPro" id="IPR050428">
    <property type="entry name" value="TCS_sensor_his_kinase"/>
</dbReference>
<dbReference type="InterPro" id="IPR005467">
    <property type="entry name" value="His_kinase_dom"/>
</dbReference>
<name>A0A1I3PWH9_9GAMM</name>
<dbReference type="InterPro" id="IPR003594">
    <property type="entry name" value="HATPase_dom"/>
</dbReference>
<comment type="catalytic activity">
    <reaction evidence="1">
        <text>ATP + protein L-histidine = ADP + protein N-phospho-L-histidine.</text>
        <dbReference type="EC" id="2.7.13.3"/>
    </reaction>
</comment>
<dbReference type="CDD" id="cd00075">
    <property type="entry name" value="HATPase"/>
    <property type="match status" value="1"/>
</dbReference>
<dbReference type="AlphaFoldDB" id="A0A1I3PWH9"/>
<dbReference type="Gene3D" id="3.30.565.10">
    <property type="entry name" value="Histidine kinase-like ATPase, C-terminal domain"/>
    <property type="match status" value="1"/>
</dbReference>
<dbReference type="Gene3D" id="1.10.287.130">
    <property type="match status" value="1"/>
</dbReference>
<keyword evidence="9 11" id="KW-0472">Membrane</keyword>
<dbReference type="EC" id="2.7.13.3" evidence="3"/>
<dbReference type="GO" id="GO:0000155">
    <property type="term" value="F:phosphorelay sensor kinase activity"/>
    <property type="evidence" value="ECO:0007669"/>
    <property type="project" value="InterPro"/>
</dbReference>
<dbReference type="InterPro" id="IPR003661">
    <property type="entry name" value="HisK_dim/P_dom"/>
</dbReference>
<dbReference type="PANTHER" id="PTHR45436">
    <property type="entry name" value="SENSOR HISTIDINE KINASE YKOH"/>
    <property type="match status" value="1"/>
</dbReference>
<feature type="transmembrane region" description="Helical" evidence="11">
    <location>
        <begin position="190"/>
        <end position="212"/>
    </location>
</feature>
<dbReference type="RefSeq" id="WP_091700744.1">
    <property type="nucleotide sequence ID" value="NZ_BMYN01000011.1"/>
</dbReference>
<evidence type="ECO:0000256" key="3">
    <source>
        <dbReference type="ARBA" id="ARBA00012438"/>
    </source>
</evidence>
<organism evidence="13 14">
    <name type="scientific">Marinobacter persicus</name>
    <dbReference type="NCBI Taxonomy" id="930118"/>
    <lineage>
        <taxon>Bacteria</taxon>
        <taxon>Pseudomonadati</taxon>
        <taxon>Pseudomonadota</taxon>
        <taxon>Gammaproteobacteria</taxon>
        <taxon>Pseudomonadales</taxon>
        <taxon>Marinobacteraceae</taxon>
        <taxon>Marinobacter</taxon>
    </lineage>
</organism>
<evidence type="ECO:0000256" key="1">
    <source>
        <dbReference type="ARBA" id="ARBA00000085"/>
    </source>
</evidence>
<keyword evidence="4" id="KW-0597">Phosphoprotein</keyword>
<dbReference type="SMART" id="SM00387">
    <property type="entry name" value="HATPase_c"/>
    <property type="match status" value="1"/>
</dbReference>
<evidence type="ECO:0000256" key="10">
    <source>
        <dbReference type="SAM" id="Coils"/>
    </source>
</evidence>
<keyword evidence="8 11" id="KW-1133">Transmembrane helix</keyword>
<sequence length="507" mass="55435">MWQKRCDILSETSPEAAIGHRLGVLLRSLQLTLLLSIVIPLLLFSGIAIYIGLGAVEENLNERLQEDLELVARAVSGPVARALADDDELVLGESLKSIFKIGRISGASVFDEDGNRVASLGVADSDVTNSASAEQVISSGELGGTFRQVDGESVFSQFTPLVAEDGRIRGLLQVTRQRSDFHDLLASSRWWAVAIWSVLAITIILVVVLGHYGAIGRHVTRLLEQMDKLAPGHWRLQDTPSGPGELRQIHRGVRQLGRRMEEAESEIEDRIARERALAEQLEYQEKVAAIGRVAGGVAHELGAPLNVIQGRAHILARAELPPDQARHLQDIEHQVQRMTTIIQQLLDCFRHVPDSRRPLDLGTVLRDVLERAVEDPRCADCHIETRGLDADTAPMPVRAEPLRVGLACLNVIRNGCQAARGRLEVGILDAGDCWEIRVEDDGPGIAMQDRDRIFEPFFSTRAAGEGTGLGLAVVSSVMKEHNGRVEAGDSALGGCRMSLFLPKENVE</sequence>
<gene>
    <name evidence="13" type="ORF">SAMN05216429_101329</name>
</gene>
<keyword evidence="10" id="KW-0175">Coiled coil</keyword>
<dbReference type="Pfam" id="PF02518">
    <property type="entry name" value="HATPase_c"/>
    <property type="match status" value="1"/>
</dbReference>